<evidence type="ECO:0000313" key="2">
    <source>
        <dbReference type="Proteomes" id="UP001150603"/>
    </source>
</evidence>
<comment type="caution">
    <text evidence="1">The sequence shown here is derived from an EMBL/GenBank/DDBJ whole genome shotgun (WGS) entry which is preliminary data.</text>
</comment>
<gene>
    <name evidence="1" type="ORF">FBU59_004895</name>
</gene>
<dbReference type="EMBL" id="JANBPW010003689">
    <property type="protein sequence ID" value="KAJ1936954.1"/>
    <property type="molecule type" value="Genomic_DNA"/>
</dbReference>
<dbReference type="Proteomes" id="UP001150603">
    <property type="component" value="Unassembled WGS sequence"/>
</dbReference>
<keyword evidence="2" id="KW-1185">Reference proteome</keyword>
<proteinExistence type="predicted"/>
<evidence type="ECO:0000313" key="1">
    <source>
        <dbReference type="EMBL" id="KAJ1936954.1"/>
    </source>
</evidence>
<protein>
    <submittedName>
        <fullName evidence="1">Uncharacterized protein</fullName>
    </submittedName>
</protein>
<sequence>MADFLARERAALGEDADLFQSGSPSASKSPEAASADVFGISSAGNGDLLGNSFIDAVPAAEDIVAAAFEAPAAPVPAAPISNPTSSAKTSPAVAQSSGFLQEWE</sequence>
<organism evidence="1 2">
    <name type="scientific">Linderina macrospora</name>
    <dbReference type="NCBI Taxonomy" id="4868"/>
    <lineage>
        <taxon>Eukaryota</taxon>
        <taxon>Fungi</taxon>
        <taxon>Fungi incertae sedis</taxon>
        <taxon>Zoopagomycota</taxon>
        <taxon>Kickxellomycotina</taxon>
        <taxon>Kickxellomycetes</taxon>
        <taxon>Kickxellales</taxon>
        <taxon>Kickxellaceae</taxon>
        <taxon>Linderina</taxon>
    </lineage>
</organism>
<name>A0ACC1J4E1_9FUNG</name>
<feature type="non-terminal residue" evidence="1">
    <location>
        <position position="104"/>
    </location>
</feature>
<accession>A0ACC1J4E1</accession>
<reference evidence="1" key="1">
    <citation type="submission" date="2022-07" db="EMBL/GenBank/DDBJ databases">
        <title>Phylogenomic reconstructions and comparative analyses of Kickxellomycotina fungi.</title>
        <authorList>
            <person name="Reynolds N.K."/>
            <person name="Stajich J.E."/>
            <person name="Barry K."/>
            <person name="Grigoriev I.V."/>
            <person name="Crous P."/>
            <person name="Smith M.E."/>
        </authorList>
    </citation>
    <scope>NUCLEOTIDE SEQUENCE</scope>
    <source>
        <strain evidence="1">NRRL 5244</strain>
    </source>
</reference>